<feature type="signal peptide" evidence="1">
    <location>
        <begin position="1"/>
        <end position="18"/>
    </location>
</feature>
<keyword evidence="2" id="KW-1185">Reference proteome</keyword>
<dbReference type="Proteomes" id="UP000050795">
    <property type="component" value="Unassembled WGS sequence"/>
</dbReference>
<reference evidence="2" key="1">
    <citation type="submission" date="2022-06" db="EMBL/GenBank/DDBJ databases">
        <authorList>
            <person name="Berger JAMES D."/>
            <person name="Berger JAMES D."/>
        </authorList>
    </citation>
    <scope>NUCLEOTIDE SEQUENCE [LARGE SCALE GENOMIC DNA]</scope>
</reference>
<protein>
    <submittedName>
        <fullName evidence="3">Uncharacterized protein</fullName>
    </submittedName>
</protein>
<reference evidence="3" key="2">
    <citation type="submission" date="2023-11" db="UniProtKB">
        <authorList>
            <consortium name="WormBaseParasite"/>
        </authorList>
    </citation>
    <scope>IDENTIFICATION</scope>
</reference>
<dbReference type="WBParaSite" id="TREG1_111410.1">
    <property type="protein sequence ID" value="TREG1_111410.1"/>
    <property type="gene ID" value="TREG1_111410"/>
</dbReference>
<evidence type="ECO:0000256" key="1">
    <source>
        <dbReference type="SAM" id="SignalP"/>
    </source>
</evidence>
<dbReference type="AlphaFoldDB" id="A0AA85IUW6"/>
<sequence>MIYLLAITFLWLIHSLEATPLNVTTITLPTLTLPYFNLSPPVAGLLGFALKVLNLGCVIGKIWDLTSGNMFVGIK</sequence>
<organism evidence="2 3">
    <name type="scientific">Trichobilharzia regenti</name>
    <name type="common">Nasal bird schistosome</name>
    <dbReference type="NCBI Taxonomy" id="157069"/>
    <lineage>
        <taxon>Eukaryota</taxon>
        <taxon>Metazoa</taxon>
        <taxon>Spiralia</taxon>
        <taxon>Lophotrochozoa</taxon>
        <taxon>Platyhelminthes</taxon>
        <taxon>Trematoda</taxon>
        <taxon>Digenea</taxon>
        <taxon>Strigeidida</taxon>
        <taxon>Schistosomatoidea</taxon>
        <taxon>Schistosomatidae</taxon>
        <taxon>Trichobilharzia</taxon>
    </lineage>
</organism>
<keyword evidence="1" id="KW-0732">Signal</keyword>
<name>A0AA85IUW6_TRIRE</name>
<evidence type="ECO:0000313" key="3">
    <source>
        <dbReference type="WBParaSite" id="TREG1_111410.1"/>
    </source>
</evidence>
<feature type="chain" id="PRO_5041707981" evidence="1">
    <location>
        <begin position="19"/>
        <end position="75"/>
    </location>
</feature>
<accession>A0AA85IUW6</accession>
<evidence type="ECO:0000313" key="2">
    <source>
        <dbReference type="Proteomes" id="UP000050795"/>
    </source>
</evidence>
<proteinExistence type="predicted"/>